<dbReference type="InterPro" id="IPR008333">
    <property type="entry name" value="Cbr1-like_FAD-bd_dom"/>
</dbReference>
<evidence type="ECO:0000256" key="7">
    <source>
        <dbReference type="ARBA" id="ARBA00023004"/>
    </source>
</evidence>
<evidence type="ECO:0000256" key="9">
    <source>
        <dbReference type="SAM" id="Phobius"/>
    </source>
</evidence>
<dbReference type="InterPro" id="IPR050415">
    <property type="entry name" value="MRET"/>
</dbReference>
<evidence type="ECO:0000256" key="2">
    <source>
        <dbReference type="ARBA" id="ARBA00022630"/>
    </source>
</evidence>
<dbReference type="Pfam" id="PF00111">
    <property type="entry name" value="Fer2"/>
    <property type="match status" value="1"/>
</dbReference>
<comment type="cofactor">
    <cofactor evidence="1">
        <name>FAD</name>
        <dbReference type="ChEBI" id="CHEBI:57692"/>
    </cofactor>
</comment>
<dbReference type="SUPFAM" id="SSF63380">
    <property type="entry name" value="Riboflavin synthase domain-like"/>
    <property type="match status" value="1"/>
</dbReference>
<evidence type="ECO:0000259" key="11">
    <source>
        <dbReference type="PROSITE" id="PS51384"/>
    </source>
</evidence>
<comment type="caution">
    <text evidence="12">The sequence shown here is derived from an EMBL/GenBank/DDBJ whole genome shotgun (WGS) entry which is preliminary data.</text>
</comment>
<keyword evidence="9" id="KW-0812">Transmembrane</keyword>
<proteinExistence type="predicted"/>
<keyword evidence="9" id="KW-0472">Membrane</keyword>
<evidence type="ECO:0000313" key="12">
    <source>
        <dbReference type="EMBL" id="MFC4655395.1"/>
    </source>
</evidence>
<dbReference type="CDD" id="cd00207">
    <property type="entry name" value="fer2"/>
    <property type="match status" value="1"/>
</dbReference>
<dbReference type="PROSITE" id="PS00197">
    <property type="entry name" value="2FE2S_FER_1"/>
    <property type="match status" value="1"/>
</dbReference>
<dbReference type="InterPro" id="IPR039261">
    <property type="entry name" value="FNR_nucleotide-bd"/>
</dbReference>
<evidence type="ECO:0000256" key="5">
    <source>
        <dbReference type="ARBA" id="ARBA00022827"/>
    </source>
</evidence>
<dbReference type="PROSITE" id="PS51085">
    <property type="entry name" value="2FE2S_FER_2"/>
    <property type="match status" value="1"/>
</dbReference>
<feature type="domain" description="FAD-binding FR-type" evidence="11">
    <location>
        <begin position="31"/>
        <end position="135"/>
    </location>
</feature>
<evidence type="ECO:0000256" key="8">
    <source>
        <dbReference type="ARBA" id="ARBA00023014"/>
    </source>
</evidence>
<organism evidence="12 13">
    <name type="scientific">Rheinheimera marina</name>
    <dbReference type="NCBI Taxonomy" id="1774958"/>
    <lineage>
        <taxon>Bacteria</taxon>
        <taxon>Pseudomonadati</taxon>
        <taxon>Pseudomonadota</taxon>
        <taxon>Gammaproteobacteria</taxon>
        <taxon>Chromatiales</taxon>
        <taxon>Chromatiaceae</taxon>
        <taxon>Rheinheimera</taxon>
    </lineage>
</organism>
<dbReference type="Gene3D" id="3.40.50.80">
    <property type="entry name" value="Nucleotide-binding domain of ferredoxin-NADP reductase (FNR) module"/>
    <property type="match status" value="1"/>
</dbReference>
<sequence>MWGLVFALSLLALFWLGRGLWWHWYEPYAEARRLNLQLYRVKRQGAYLKLWLRQPDGLVLPKAGAGQHLLLYGTDLAGKAVSRAYSIASDCNQRRYYQLVIKAEPDGRLSQALFQKAARLDSVLCSYPRGHFSLKPGRAPVVLVAAGVGITPLLAMAFQAIRQRRHVTLVYQARNQADLLFYPMLRRLPAFTLVPCLSQPEAGWAGRAGRIDAGLLFKLGGVSAQYYFCCKALMTEKLICDLSILGAHQCFNEPFSAAASIQSFSIEMDGQQADSMGQRSVLDALIAASVPLSYDCKGGSCGLCKVRVVSGEYKQVLDAAVHCGDDEVLACCIQPTSALVLTSLDAEAEVVSEPVPPLTKAEPA</sequence>
<evidence type="ECO:0000256" key="3">
    <source>
        <dbReference type="ARBA" id="ARBA00022714"/>
    </source>
</evidence>
<keyword evidence="7" id="KW-0408">Iron</keyword>
<dbReference type="InterPro" id="IPR001433">
    <property type="entry name" value="OxRdtase_FAD/NAD-bd"/>
</dbReference>
<evidence type="ECO:0000256" key="6">
    <source>
        <dbReference type="ARBA" id="ARBA00023002"/>
    </source>
</evidence>
<dbReference type="InterPro" id="IPR012675">
    <property type="entry name" value="Beta-grasp_dom_sf"/>
</dbReference>
<dbReference type="Gene3D" id="3.10.20.30">
    <property type="match status" value="1"/>
</dbReference>
<dbReference type="Pfam" id="PF00970">
    <property type="entry name" value="FAD_binding_6"/>
    <property type="match status" value="1"/>
</dbReference>
<dbReference type="InterPro" id="IPR006058">
    <property type="entry name" value="2Fe2S_fd_BS"/>
</dbReference>
<dbReference type="SUPFAM" id="SSF54292">
    <property type="entry name" value="2Fe-2S ferredoxin-like"/>
    <property type="match status" value="1"/>
</dbReference>
<evidence type="ECO:0000313" key="13">
    <source>
        <dbReference type="Proteomes" id="UP001595962"/>
    </source>
</evidence>
<keyword evidence="5" id="KW-0274">FAD</keyword>
<keyword evidence="3" id="KW-0001">2Fe-2S</keyword>
<reference evidence="13" key="1">
    <citation type="journal article" date="2019" name="Int. J. Syst. Evol. Microbiol.">
        <title>The Global Catalogue of Microorganisms (GCM) 10K type strain sequencing project: providing services to taxonomists for standard genome sequencing and annotation.</title>
        <authorList>
            <consortium name="The Broad Institute Genomics Platform"/>
            <consortium name="The Broad Institute Genome Sequencing Center for Infectious Disease"/>
            <person name="Wu L."/>
            <person name="Ma J."/>
        </authorList>
    </citation>
    <scope>NUCLEOTIDE SEQUENCE [LARGE SCALE GENOMIC DNA]</scope>
    <source>
        <strain evidence="13">DT28</strain>
    </source>
</reference>
<dbReference type="Gene3D" id="2.40.30.10">
    <property type="entry name" value="Translation factors"/>
    <property type="match status" value="1"/>
</dbReference>
<accession>A0ABV9JMA4</accession>
<dbReference type="InterPro" id="IPR017938">
    <property type="entry name" value="Riboflavin_synthase-like_b-brl"/>
</dbReference>
<name>A0ABV9JMA4_9GAMM</name>
<dbReference type="PANTHER" id="PTHR47354">
    <property type="entry name" value="NADH OXIDOREDUCTASE HCR"/>
    <property type="match status" value="1"/>
</dbReference>
<gene>
    <name evidence="12" type="ORF">ACFO3I_10265</name>
</gene>
<keyword evidence="6" id="KW-0560">Oxidoreductase</keyword>
<dbReference type="SUPFAM" id="SSF52343">
    <property type="entry name" value="Ferredoxin reductase-like, C-terminal NADP-linked domain"/>
    <property type="match status" value="1"/>
</dbReference>
<evidence type="ECO:0000256" key="1">
    <source>
        <dbReference type="ARBA" id="ARBA00001974"/>
    </source>
</evidence>
<keyword evidence="9" id="KW-1133">Transmembrane helix</keyword>
<dbReference type="InterPro" id="IPR036010">
    <property type="entry name" value="2Fe-2S_ferredoxin-like_sf"/>
</dbReference>
<dbReference type="Proteomes" id="UP001595962">
    <property type="component" value="Unassembled WGS sequence"/>
</dbReference>
<dbReference type="RefSeq" id="WP_377333896.1">
    <property type="nucleotide sequence ID" value="NZ_JBHSGB010000010.1"/>
</dbReference>
<evidence type="ECO:0000259" key="10">
    <source>
        <dbReference type="PROSITE" id="PS51085"/>
    </source>
</evidence>
<evidence type="ECO:0000256" key="4">
    <source>
        <dbReference type="ARBA" id="ARBA00022723"/>
    </source>
</evidence>
<keyword evidence="13" id="KW-1185">Reference proteome</keyword>
<dbReference type="PANTHER" id="PTHR47354:SF8">
    <property type="entry name" value="1,2-PHENYLACETYL-COA EPOXIDASE, SUBUNIT E"/>
    <property type="match status" value="1"/>
</dbReference>
<keyword evidence="2" id="KW-0285">Flavoprotein</keyword>
<dbReference type="PROSITE" id="PS51384">
    <property type="entry name" value="FAD_FR"/>
    <property type="match status" value="1"/>
</dbReference>
<dbReference type="Pfam" id="PF00175">
    <property type="entry name" value="NAD_binding_1"/>
    <property type="match status" value="1"/>
</dbReference>
<feature type="domain" description="2Fe-2S ferredoxin-type" evidence="10">
    <location>
        <begin position="262"/>
        <end position="347"/>
    </location>
</feature>
<dbReference type="EMBL" id="JBHSGB010000010">
    <property type="protein sequence ID" value="MFC4655395.1"/>
    <property type="molecule type" value="Genomic_DNA"/>
</dbReference>
<protein>
    <submittedName>
        <fullName evidence="12">2Fe-2S iron-sulfur cluster-binding protein</fullName>
    </submittedName>
</protein>
<dbReference type="PRINTS" id="PR00409">
    <property type="entry name" value="PHDIOXRDTASE"/>
</dbReference>
<feature type="transmembrane region" description="Helical" evidence="9">
    <location>
        <begin position="139"/>
        <end position="158"/>
    </location>
</feature>
<keyword evidence="8" id="KW-0411">Iron-sulfur</keyword>
<dbReference type="InterPro" id="IPR001041">
    <property type="entry name" value="2Fe-2S_ferredoxin-type"/>
</dbReference>
<dbReference type="InterPro" id="IPR017927">
    <property type="entry name" value="FAD-bd_FR_type"/>
</dbReference>
<keyword evidence="4" id="KW-0479">Metal-binding</keyword>